<reference evidence="2 3" key="1">
    <citation type="submission" date="2024-04" db="EMBL/GenBank/DDBJ databases">
        <authorList>
            <consortium name="Genoscope - CEA"/>
            <person name="William W."/>
        </authorList>
    </citation>
    <scope>NUCLEOTIDE SEQUENCE [LARGE SCALE GENOMIC DNA]</scope>
</reference>
<dbReference type="Gene3D" id="3.40.630.30">
    <property type="match status" value="1"/>
</dbReference>
<feature type="non-terminal residue" evidence="2">
    <location>
        <position position="1"/>
    </location>
</feature>
<dbReference type="Pfam" id="PF08445">
    <property type="entry name" value="FR47"/>
    <property type="match status" value="1"/>
</dbReference>
<dbReference type="Proteomes" id="UP001497497">
    <property type="component" value="Unassembled WGS sequence"/>
</dbReference>
<proteinExistence type="predicted"/>
<dbReference type="EMBL" id="CAXITT010000534">
    <property type="protein sequence ID" value="CAL1543226.1"/>
    <property type="molecule type" value="Genomic_DNA"/>
</dbReference>
<keyword evidence="3" id="KW-1185">Reference proteome</keyword>
<dbReference type="InterPro" id="IPR013653">
    <property type="entry name" value="GCN5-like_dom"/>
</dbReference>
<protein>
    <recommendedName>
        <fullName evidence="1">N-acetyltransferase domain-containing protein</fullName>
    </recommendedName>
</protein>
<name>A0AAV2IAN9_LYMST</name>
<evidence type="ECO:0000313" key="2">
    <source>
        <dbReference type="EMBL" id="CAL1543226.1"/>
    </source>
</evidence>
<dbReference type="InterPro" id="IPR016181">
    <property type="entry name" value="Acyl_CoA_acyltransferase"/>
</dbReference>
<accession>A0AAV2IAN9</accession>
<sequence length="80" mass="8724">TEFGALGLLYVVPEARGQGLSKVITSHLAHTFFSRNLPAAVIIVNTNGVSLKLHESLGFKVKCTLEILHYTPANDQTPMF</sequence>
<evidence type="ECO:0000313" key="3">
    <source>
        <dbReference type="Proteomes" id="UP001497497"/>
    </source>
</evidence>
<dbReference type="GO" id="GO:0016747">
    <property type="term" value="F:acyltransferase activity, transferring groups other than amino-acyl groups"/>
    <property type="evidence" value="ECO:0007669"/>
    <property type="project" value="InterPro"/>
</dbReference>
<dbReference type="SUPFAM" id="SSF55729">
    <property type="entry name" value="Acyl-CoA N-acyltransferases (Nat)"/>
    <property type="match status" value="1"/>
</dbReference>
<dbReference type="InterPro" id="IPR000182">
    <property type="entry name" value="GNAT_dom"/>
</dbReference>
<organism evidence="2 3">
    <name type="scientific">Lymnaea stagnalis</name>
    <name type="common">Great pond snail</name>
    <name type="synonym">Helix stagnalis</name>
    <dbReference type="NCBI Taxonomy" id="6523"/>
    <lineage>
        <taxon>Eukaryota</taxon>
        <taxon>Metazoa</taxon>
        <taxon>Spiralia</taxon>
        <taxon>Lophotrochozoa</taxon>
        <taxon>Mollusca</taxon>
        <taxon>Gastropoda</taxon>
        <taxon>Heterobranchia</taxon>
        <taxon>Euthyneura</taxon>
        <taxon>Panpulmonata</taxon>
        <taxon>Hygrophila</taxon>
        <taxon>Lymnaeoidea</taxon>
        <taxon>Lymnaeidae</taxon>
        <taxon>Lymnaea</taxon>
    </lineage>
</organism>
<evidence type="ECO:0000259" key="1">
    <source>
        <dbReference type="PROSITE" id="PS51186"/>
    </source>
</evidence>
<dbReference type="AlphaFoldDB" id="A0AAV2IAN9"/>
<comment type="caution">
    <text evidence="2">The sequence shown here is derived from an EMBL/GenBank/DDBJ whole genome shotgun (WGS) entry which is preliminary data.</text>
</comment>
<feature type="domain" description="N-acetyltransferase" evidence="1">
    <location>
        <begin position="1"/>
        <end position="80"/>
    </location>
</feature>
<gene>
    <name evidence="2" type="ORF">GSLYS_00016760001</name>
</gene>
<dbReference type="PROSITE" id="PS51186">
    <property type="entry name" value="GNAT"/>
    <property type="match status" value="1"/>
</dbReference>